<dbReference type="Gene3D" id="1.10.443.10">
    <property type="entry name" value="Intergrase catalytic core"/>
    <property type="match status" value="1"/>
</dbReference>
<dbReference type="Proteomes" id="UP000683429">
    <property type="component" value="Chromosome"/>
</dbReference>
<dbReference type="InterPro" id="IPR011010">
    <property type="entry name" value="DNA_brk_join_enz"/>
</dbReference>
<evidence type="ECO:0000313" key="3">
    <source>
        <dbReference type="Proteomes" id="UP000683429"/>
    </source>
</evidence>
<dbReference type="InterPro" id="IPR013762">
    <property type="entry name" value="Integrase-like_cat_sf"/>
</dbReference>
<proteinExistence type="predicted"/>
<evidence type="ECO:0000313" key="2">
    <source>
        <dbReference type="EMBL" id="QWU18542.1"/>
    </source>
</evidence>
<organism evidence="2 3">
    <name type="scientific">Paenibacillus sophorae</name>
    <dbReference type="NCBI Taxonomy" id="1333845"/>
    <lineage>
        <taxon>Bacteria</taxon>
        <taxon>Bacillati</taxon>
        <taxon>Bacillota</taxon>
        <taxon>Bacilli</taxon>
        <taxon>Bacillales</taxon>
        <taxon>Paenibacillaceae</taxon>
        <taxon>Paenibacillus</taxon>
    </lineage>
</organism>
<keyword evidence="1" id="KW-0233">DNA recombination</keyword>
<evidence type="ECO:0008006" key="4">
    <source>
        <dbReference type="Google" id="ProtNLM"/>
    </source>
</evidence>
<gene>
    <name evidence="2" type="ORF">KP014_26955</name>
</gene>
<evidence type="ECO:0000256" key="1">
    <source>
        <dbReference type="ARBA" id="ARBA00023172"/>
    </source>
</evidence>
<sequence length="49" mass="5511">MFLANGVSMKEVQEWLDHSDYSTTANTYSHLEFSSKINSAATMNKAIKI</sequence>
<protein>
    <recommendedName>
        <fullName evidence="4">Phage integrase family protein</fullName>
    </recommendedName>
</protein>
<accession>A0ABX8HKL1</accession>
<reference evidence="2 3" key="1">
    <citation type="submission" date="2021-06" db="EMBL/GenBank/DDBJ databases">
        <title>Whole genome sequence of Paenibacillus sophorae DSM23020 for comparative genomics.</title>
        <authorList>
            <person name="Kim M.-J."/>
            <person name="Lee G."/>
            <person name="Shin J.-H."/>
        </authorList>
    </citation>
    <scope>NUCLEOTIDE SEQUENCE [LARGE SCALE GENOMIC DNA]</scope>
    <source>
        <strain evidence="2 3">DSM 23020</strain>
    </source>
</reference>
<dbReference type="SUPFAM" id="SSF56349">
    <property type="entry name" value="DNA breaking-rejoining enzymes"/>
    <property type="match status" value="1"/>
</dbReference>
<dbReference type="EMBL" id="CP076607">
    <property type="protein sequence ID" value="QWU18542.1"/>
    <property type="molecule type" value="Genomic_DNA"/>
</dbReference>
<name>A0ABX8HKL1_9BACL</name>
<keyword evidence="3" id="KW-1185">Reference proteome</keyword>